<evidence type="ECO:0000313" key="1">
    <source>
        <dbReference type="EMBL" id="KAI4461073.1"/>
    </source>
</evidence>
<dbReference type="Proteomes" id="UP001056778">
    <property type="component" value="Chromosome 5"/>
</dbReference>
<organism evidence="1 2">
    <name type="scientific">Holotrichia oblita</name>
    <name type="common">Chafer beetle</name>
    <dbReference type="NCBI Taxonomy" id="644536"/>
    <lineage>
        <taxon>Eukaryota</taxon>
        <taxon>Metazoa</taxon>
        <taxon>Ecdysozoa</taxon>
        <taxon>Arthropoda</taxon>
        <taxon>Hexapoda</taxon>
        <taxon>Insecta</taxon>
        <taxon>Pterygota</taxon>
        <taxon>Neoptera</taxon>
        <taxon>Endopterygota</taxon>
        <taxon>Coleoptera</taxon>
        <taxon>Polyphaga</taxon>
        <taxon>Scarabaeiformia</taxon>
        <taxon>Scarabaeidae</taxon>
        <taxon>Melolonthinae</taxon>
        <taxon>Holotrichia</taxon>
    </lineage>
</organism>
<evidence type="ECO:0000313" key="2">
    <source>
        <dbReference type="Proteomes" id="UP001056778"/>
    </source>
</evidence>
<name>A0ACB9T2R9_HOLOL</name>
<dbReference type="EMBL" id="CM043019">
    <property type="protein sequence ID" value="KAI4461073.1"/>
    <property type="molecule type" value="Genomic_DNA"/>
</dbReference>
<keyword evidence="2" id="KW-1185">Reference proteome</keyword>
<gene>
    <name evidence="1" type="ORF">MML48_5g00014697</name>
</gene>
<comment type="caution">
    <text evidence="1">The sequence shown here is derived from an EMBL/GenBank/DDBJ whole genome shotgun (WGS) entry which is preliminary data.</text>
</comment>
<accession>A0ACB9T2R9</accession>
<reference evidence="1" key="1">
    <citation type="submission" date="2022-04" db="EMBL/GenBank/DDBJ databases">
        <title>Chromosome-scale genome assembly of Holotrichia oblita Faldermann.</title>
        <authorList>
            <person name="Rongchong L."/>
        </authorList>
    </citation>
    <scope>NUCLEOTIDE SEQUENCE</scope>
    <source>
        <strain evidence="1">81SQS9</strain>
    </source>
</reference>
<proteinExistence type="predicted"/>
<protein>
    <submittedName>
        <fullName evidence="1">Partner of sld5</fullName>
    </submittedName>
</protein>
<sequence length="310" mass="35511">MRGGRVSIVSTASAAVKDSSRRVVSCIFDYKEARSGKKFRKGDSLQIYNEIDDEWLKVLNLSTKQIGCIPKNFVTEETTNEIQDWFLGHTSKREAERLLMSQEALIKGLFLIRYSENKENGYALSVLDFDDNGDFHVNDLVNEIGKEITTLIEQNQIDAQTNETRNSEGVSLMPTIRVRHAAIHRNLRCILAYHYNRLNSLRTMRWEFGSILPVEIKVNLSTAESNWFAKYSSTLAKYMRSLGEDGGVNLAVDMKPPKALYIEVRCMVDYGRFELSDGSVLLLKKNSRHYLPRCECEELIRQGVFQHIVN</sequence>